<accession>A0A2K9NFB4</accession>
<dbReference type="GO" id="GO:0032259">
    <property type="term" value="P:methylation"/>
    <property type="evidence" value="ECO:0007669"/>
    <property type="project" value="UniProtKB-KW"/>
</dbReference>
<evidence type="ECO:0000256" key="4">
    <source>
        <dbReference type="ARBA" id="ARBA00022679"/>
    </source>
</evidence>
<keyword evidence="4 7" id="KW-0808">Transferase</keyword>
<dbReference type="Gene3D" id="1.10.1020.10">
    <property type="entry name" value="Adenine-specific Methyltransferase, Domain 2"/>
    <property type="match status" value="1"/>
</dbReference>
<dbReference type="InterPro" id="IPR012327">
    <property type="entry name" value="MeTrfase_D12"/>
</dbReference>
<dbReference type="GO" id="GO:0043565">
    <property type="term" value="F:sequence-specific DNA binding"/>
    <property type="evidence" value="ECO:0007669"/>
    <property type="project" value="TreeGrafter"/>
</dbReference>
<dbReference type="GO" id="GO:1904047">
    <property type="term" value="F:S-adenosyl-L-methionine binding"/>
    <property type="evidence" value="ECO:0007669"/>
    <property type="project" value="TreeGrafter"/>
</dbReference>
<reference evidence="7 8" key="1">
    <citation type="submission" date="2017-12" db="EMBL/GenBank/DDBJ databases">
        <title>Genomes of bacteria within cyanobacterial aggregates.</title>
        <authorList>
            <person name="Cai H."/>
        </authorList>
    </citation>
    <scope>NUCLEOTIDE SEQUENCE [LARGE SCALE GENOMIC DNA]</scope>
    <source>
        <strain evidence="7 8">TH16</strain>
    </source>
</reference>
<keyword evidence="3 7" id="KW-0489">Methyltransferase</keyword>
<sequence>MESMHRVQPISPVAAWIGGKRNLAGRITRLIDQIPHGAYCEPFVGMGGVFFRRDRVPKAEVVNDISRDVATLFRILQRHYVAFLDMLRYQLTTRSEFERLTKTDPDTLTDLERAARFLYLQRLSFGGKVAGRTFGVSPGMPARFDVTKLQPLLEAVHERLAGVIIEALPFDRFIPRYDRPGALFYCDPPYWGCEDDYGKRIFEPADFERLAVLLAGIKGAFLLSINDTPEIREIFGGFQLIEVETTYSTGLNPPKKMPELIISNVAGLTLAKDGGP</sequence>
<dbReference type="OrthoDB" id="9805629at2"/>
<dbReference type="InterPro" id="IPR029063">
    <property type="entry name" value="SAM-dependent_MTases_sf"/>
</dbReference>
<dbReference type="SUPFAM" id="SSF53335">
    <property type="entry name" value="S-adenosyl-L-methionine-dependent methyltransferases"/>
    <property type="match status" value="1"/>
</dbReference>
<organism evidence="7 8">
    <name type="scientific">Niveispirillum cyanobacteriorum</name>
    <dbReference type="NCBI Taxonomy" id="1612173"/>
    <lineage>
        <taxon>Bacteria</taxon>
        <taxon>Pseudomonadati</taxon>
        <taxon>Pseudomonadota</taxon>
        <taxon>Alphaproteobacteria</taxon>
        <taxon>Rhodospirillales</taxon>
        <taxon>Azospirillaceae</taxon>
        <taxon>Niveispirillum</taxon>
    </lineage>
</organism>
<dbReference type="GO" id="GO:0009307">
    <property type="term" value="P:DNA restriction-modification system"/>
    <property type="evidence" value="ECO:0007669"/>
    <property type="project" value="InterPro"/>
</dbReference>
<dbReference type="EC" id="2.1.1.72" evidence="2"/>
<dbReference type="GO" id="GO:0009007">
    <property type="term" value="F:site-specific DNA-methyltransferase (adenine-specific) activity"/>
    <property type="evidence" value="ECO:0007669"/>
    <property type="project" value="UniProtKB-EC"/>
</dbReference>
<evidence type="ECO:0000256" key="2">
    <source>
        <dbReference type="ARBA" id="ARBA00011900"/>
    </source>
</evidence>
<dbReference type="Pfam" id="PF02086">
    <property type="entry name" value="MethyltransfD12"/>
    <property type="match status" value="1"/>
</dbReference>
<comment type="similarity">
    <text evidence="1">Belongs to the N(4)/N(6)-methyltransferase family.</text>
</comment>
<name>A0A2K9NFB4_9PROT</name>
<comment type="catalytic activity">
    <reaction evidence="6">
        <text>a 2'-deoxyadenosine in DNA + S-adenosyl-L-methionine = an N(6)-methyl-2'-deoxyadenosine in DNA + S-adenosyl-L-homocysteine + H(+)</text>
        <dbReference type="Rhea" id="RHEA:15197"/>
        <dbReference type="Rhea" id="RHEA-COMP:12418"/>
        <dbReference type="Rhea" id="RHEA-COMP:12419"/>
        <dbReference type="ChEBI" id="CHEBI:15378"/>
        <dbReference type="ChEBI" id="CHEBI:57856"/>
        <dbReference type="ChEBI" id="CHEBI:59789"/>
        <dbReference type="ChEBI" id="CHEBI:90615"/>
        <dbReference type="ChEBI" id="CHEBI:90616"/>
        <dbReference type="EC" id="2.1.1.72"/>
    </reaction>
</comment>
<dbReference type="PRINTS" id="PR00505">
    <property type="entry name" value="D12N6MTFRASE"/>
</dbReference>
<dbReference type="RefSeq" id="WP_102112853.1">
    <property type="nucleotide sequence ID" value="NZ_BMGN01000005.1"/>
</dbReference>
<dbReference type="Proteomes" id="UP000234752">
    <property type="component" value="Chromosome eg_1"/>
</dbReference>
<dbReference type="REBASE" id="228762">
    <property type="entry name" value="M.NcyTH16ORF14140P"/>
</dbReference>
<protein>
    <recommendedName>
        <fullName evidence="2">site-specific DNA-methyltransferase (adenine-specific)</fullName>
        <ecNumber evidence="2">2.1.1.72</ecNumber>
    </recommendedName>
</protein>
<keyword evidence="5" id="KW-0949">S-adenosyl-L-methionine</keyword>
<dbReference type="GO" id="GO:0006298">
    <property type="term" value="P:mismatch repair"/>
    <property type="evidence" value="ECO:0007669"/>
    <property type="project" value="TreeGrafter"/>
</dbReference>
<evidence type="ECO:0000256" key="6">
    <source>
        <dbReference type="ARBA" id="ARBA00047942"/>
    </source>
</evidence>
<dbReference type="PIRSF" id="PIRSF000398">
    <property type="entry name" value="M_m6A_EcoRV"/>
    <property type="match status" value="1"/>
</dbReference>
<dbReference type="PANTHER" id="PTHR30481">
    <property type="entry name" value="DNA ADENINE METHYLASE"/>
    <property type="match status" value="1"/>
</dbReference>
<dbReference type="InterPro" id="IPR012263">
    <property type="entry name" value="M_m6A_EcoRV"/>
</dbReference>
<evidence type="ECO:0000256" key="5">
    <source>
        <dbReference type="ARBA" id="ARBA00022691"/>
    </source>
</evidence>
<evidence type="ECO:0000256" key="3">
    <source>
        <dbReference type="ARBA" id="ARBA00022603"/>
    </source>
</evidence>
<gene>
    <name evidence="7" type="ORF">C0V82_14140</name>
</gene>
<dbReference type="PANTHER" id="PTHR30481:SF4">
    <property type="entry name" value="SITE-SPECIFIC DNA-METHYLTRANSFERASE (ADENINE-SPECIFIC)"/>
    <property type="match status" value="1"/>
</dbReference>
<dbReference type="KEGG" id="ncb:C0V82_14140"/>
<proteinExistence type="inferred from homology"/>
<evidence type="ECO:0000256" key="1">
    <source>
        <dbReference type="ARBA" id="ARBA00006594"/>
    </source>
</evidence>
<dbReference type="EMBL" id="CP025611">
    <property type="protein sequence ID" value="AUN31246.1"/>
    <property type="molecule type" value="Genomic_DNA"/>
</dbReference>
<evidence type="ECO:0000313" key="8">
    <source>
        <dbReference type="Proteomes" id="UP000234752"/>
    </source>
</evidence>
<dbReference type="InterPro" id="IPR023095">
    <property type="entry name" value="Ade_MeTrfase_dom_2"/>
</dbReference>
<evidence type="ECO:0000313" key="7">
    <source>
        <dbReference type="EMBL" id="AUN31246.1"/>
    </source>
</evidence>
<dbReference type="Gene3D" id="3.40.50.150">
    <property type="entry name" value="Vaccinia Virus protein VP39"/>
    <property type="match status" value="1"/>
</dbReference>
<dbReference type="AlphaFoldDB" id="A0A2K9NFB4"/>
<keyword evidence="8" id="KW-1185">Reference proteome</keyword>